<dbReference type="Gene3D" id="2.40.50.140">
    <property type="entry name" value="Nucleic acid-binding proteins"/>
    <property type="match status" value="1"/>
</dbReference>
<dbReference type="VEuPathDB" id="VectorBase:GPPI039641"/>
<dbReference type="InterPro" id="IPR012340">
    <property type="entry name" value="NA-bd_OB-fold"/>
</dbReference>
<dbReference type="EMBL" id="JXJN01019953">
    <property type="status" value="NOT_ANNOTATED_CDS"/>
    <property type="molecule type" value="Genomic_DNA"/>
</dbReference>
<dbReference type="AlphaFoldDB" id="A0A1B0BT22"/>
<organism evidence="1 2">
    <name type="scientific">Glossina palpalis gambiensis</name>
    <dbReference type="NCBI Taxonomy" id="67801"/>
    <lineage>
        <taxon>Eukaryota</taxon>
        <taxon>Metazoa</taxon>
        <taxon>Ecdysozoa</taxon>
        <taxon>Arthropoda</taxon>
        <taxon>Hexapoda</taxon>
        <taxon>Insecta</taxon>
        <taxon>Pterygota</taxon>
        <taxon>Neoptera</taxon>
        <taxon>Endopterygota</taxon>
        <taxon>Diptera</taxon>
        <taxon>Brachycera</taxon>
        <taxon>Muscomorpha</taxon>
        <taxon>Hippoboscoidea</taxon>
        <taxon>Glossinidae</taxon>
        <taxon>Glossina</taxon>
    </lineage>
</organism>
<sequence>MKLDKVTSGHIEDFMAQPVKYYKINEMIHDPKDGQQIVRIIFSRDNNLHEVEKAGTENENFLGKWNKL</sequence>
<reference evidence="1" key="2">
    <citation type="submission" date="2020-05" db="UniProtKB">
        <authorList>
            <consortium name="EnsemblMetazoa"/>
        </authorList>
    </citation>
    <scope>IDENTIFICATION</scope>
    <source>
        <strain evidence="1">IAEA</strain>
    </source>
</reference>
<dbReference type="Proteomes" id="UP000092460">
    <property type="component" value="Unassembled WGS sequence"/>
</dbReference>
<evidence type="ECO:0000313" key="2">
    <source>
        <dbReference type="Proteomes" id="UP000092460"/>
    </source>
</evidence>
<name>A0A1B0BT22_9MUSC</name>
<evidence type="ECO:0000313" key="1">
    <source>
        <dbReference type="EnsemblMetazoa" id="GPPI039641-PA"/>
    </source>
</evidence>
<proteinExistence type="predicted"/>
<dbReference type="EnsemblMetazoa" id="GPPI039641-RA">
    <property type="protein sequence ID" value="GPPI039641-PA"/>
    <property type="gene ID" value="GPPI039641"/>
</dbReference>
<keyword evidence="2" id="KW-1185">Reference proteome</keyword>
<protein>
    <submittedName>
        <fullName evidence="1">Uncharacterized protein</fullName>
    </submittedName>
</protein>
<reference evidence="2" key="1">
    <citation type="submission" date="2015-01" db="EMBL/GenBank/DDBJ databases">
        <authorList>
            <person name="Aksoy S."/>
            <person name="Warren W."/>
            <person name="Wilson R.K."/>
        </authorList>
    </citation>
    <scope>NUCLEOTIDE SEQUENCE [LARGE SCALE GENOMIC DNA]</scope>
    <source>
        <strain evidence="2">IAEA</strain>
    </source>
</reference>
<accession>A0A1B0BT22</accession>